<sequence length="2427" mass="276968">MSKRLKEVLANRLHISFLETIENDPCDFVGTMRITVREQQEDGTPWLHETTRHVKLCDSQDVCREYDIPIDAQSGTGSVVVEYVEGVQLALVQVDENGQQMLHEDEYAITYKLDGEESDMDYINFVFDERSSETREVEIINRRIPLTSLHIEKVVLDRDGCRMPIDPQWEFPIRIVDMRGCEQCFTLNVENQFHIVIEQLRVGNRYTIEEMPQRGFSVSYSFNDVANVDNVFEMTQGENHLQIINAQSDTTSITIEKYIRSTCGELCRPNRFEEFQVRIIAWNQDRIIRLNERNNFCVTLFDMEPGYYDITEISDNASYEVSYIVNGRKETNYANLELNSCEEASVLIINTDPDNTCNPQQESPLRICKFIRRCDGCITQPDKKDSFKVMLCGCGRNDTFLLNANNNFCVDVADLCEGCYEVVECSDKDYMTTYRVNDGPERTSAIVDIMCGGCNSVAIINEERNRGSVSICKYVRNANGDLVKPQKDECFQVSLSSYFCKRDFELNVDNDWCMSFCDLRFGGYEVRECSDSEYQVQYQVNGGKECSSARFVIDDCCDNEVKIINSMRTCSSGILKICKYEETNSQELVKPSQDEEFCVEVSGPCFCENYTLRSSNNWCILLEGLQPGEYQIRECDCENYDVSYLVNREVMEEAFVYLGTCNQEVLIINHRKHSGRLKLYTLIRDCDKTTRLPRPKEAFDVLVEGVDTCVHTTLKASNGWCVLLDDLAEGVYRIIQKDTMGYHVSYVINGEESNFAKVTLGLNDISIGIINQVRDCSGMLTVTKYVQQEDGSLVMPCPQDSFTFELKGRGFSHTYHLNERNDFCVYFDDLEEGQYSIRELCEDYDATYRINGKPVASADVTLGMEDIGVDIINTPRMHGMVCIEKRLRCADRIIMPDPDSCYRILLKGKNCHEIYELHHDNDFCVCLTNLAKQHYEISELEHECKLFDINGSLQDTGYFLYDGEEKHITLINEEDFIGCMEINKQVEDEDGTLRRPQRWERFDVIVESEEYKRKIVLSHENDFCMRLYDLPKGHYEVREANADHVSYIVNELPCESAVVDLDEQDVCVTIINHAIKKGCIEFQGCIDEDGTLLMPKPKDEIAVTITSKQEEYTLTLQDENEFCDCLCDLKPQAYTVSVQGNYKVRFEIEGQVFEDVVCIELNGEHVCVNVVVSFNKKADITIQKHIQDADGSLQMPKPEEQFQITLLHNGRKQMFELNAKNHWTKVLQQQESGVYEIIEVHGGTDVVYQIDDGEVSKRGYFEVGKDDVTVHVINRQPSRVKLHLEAVVKNCTQDIVSPNASDVFYMDVISQEKKKTFVLNQANHWCQSVEVDRGAYRIMQQTNEAFDEHYYLVDGVQQPSVDIVLKQKDMRITSVNVANCAKGTLEISKVIRDENCGCFKRPDTDMEYEVEVSGPNAFREVLTLSADNKWRVHLQDLAWGMYQVKELGAQDTRYIVNGEMESEKAQLQIANTMNTVKIINETTHHQGSIEICKLLKDEEGCYRYPDVDAMYWIMIKGETHSSRVLLNHANHFYASVRNLEDGWYEVSEESGRDVLYVVNNATPSKRAMVHVQGNANTVNVINPYQTQLGRIDISKYIMSGDLLIRPTSGSFEVMVRGNGEEKTFTLTSENDFRASVKNLRPGTYEVIELHGERVSYIINRTQHLDEAIIKVAGNQTSVQVVNHEREHGSITLAKYVREHGELIRPTKGEYVFHISRPNFNQLVTLNEENGWMATLEHLEDGQYVIAETTTSDKVSFIVNGGSECDYGIVEVAGNSNTVQIINTRKQPGGSILMEKFIRRNHALVKPSNDFQITMHVSKPGFNQNFILNKENNWMIRLDHLENGIYVIDEVDAQDDVSFIINGGSEVARAVVTVRNNVNTVNIIDAQPKETGSIRIEKYVRNLTSGELELPPASFSIRVHVSKPGYNEVFTLNAANRFAITLSNLMDGTYVIDEVDTNDEVSFIVNGGSEVRHGIVRVQGNRNLVLMINTSNTSTLGSLTINKVVRNAQGQLVVPNDHERFDVDIISDVYERRFILDKDNNWQIHVNDLPRGRYQVIEQLAKNYQVSYIVDNEEESEQAAFDVDGTMHTVKILNTRASILSTLEITKFIRQANGTLVRPADGDEYVVEVSNASFQQQLLLNGGNAFTYTLRDLSEGIYNIREIDQDAYRVTYRVNGGTETDSAAVTITPGKRHIVEVINERTINQNTIEVFKYMLDNEDNYLPPASGQVFRFEIIGENIRDSYELNEANSWHRSLTQYPSGMYEIREIGSPYPVQYLVNSAELLDEARFEATAQRTNIIGIINRLPNVQNGTMTLTKRLRQKDGSLVLPTTQSFIIRVSGNDFERMVTLDKENGFSERLENLAYQSYTIEEMSSPYAVSYIIDDGKETSTASVDINSDATRTITIINTRNDLFYDVGSELDDLTIVIQ</sequence>
<keyword evidence="2" id="KW-0964">Secreted</keyword>
<dbReference type="PANTHER" id="PTHR36108">
    <property type="entry name" value="COLOSSIN-B-RELATED"/>
    <property type="match status" value="1"/>
</dbReference>
<dbReference type="EMBL" id="SMBP01000002">
    <property type="protein sequence ID" value="TCU63143.1"/>
    <property type="molecule type" value="Genomic_DNA"/>
</dbReference>
<dbReference type="RefSeq" id="WP_132223713.1">
    <property type="nucleotide sequence ID" value="NZ_JANKBG010000002.1"/>
</dbReference>
<name>A0A4R3TN70_9FIRM</name>
<dbReference type="PANTHER" id="PTHR36108:SF13">
    <property type="entry name" value="COLOSSIN-B-RELATED"/>
    <property type="match status" value="1"/>
</dbReference>
<evidence type="ECO:0000256" key="3">
    <source>
        <dbReference type="ARBA" id="ARBA00022729"/>
    </source>
</evidence>
<keyword evidence="5" id="KW-1185">Reference proteome</keyword>
<accession>A0A4R3TN70</accession>
<dbReference type="Proteomes" id="UP000295773">
    <property type="component" value="Unassembled WGS sequence"/>
</dbReference>
<evidence type="ECO:0000313" key="4">
    <source>
        <dbReference type="EMBL" id="TCU63143.1"/>
    </source>
</evidence>
<organism evidence="4 5">
    <name type="scientific">Longicatena caecimuris</name>
    <dbReference type="NCBI Taxonomy" id="1796635"/>
    <lineage>
        <taxon>Bacteria</taxon>
        <taxon>Bacillati</taxon>
        <taxon>Bacillota</taxon>
        <taxon>Erysipelotrichia</taxon>
        <taxon>Erysipelotrichales</taxon>
        <taxon>Erysipelotrichaceae</taxon>
        <taxon>Longicatena</taxon>
    </lineage>
</organism>
<evidence type="ECO:0000256" key="1">
    <source>
        <dbReference type="ARBA" id="ARBA00007257"/>
    </source>
</evidence>
<reference evidence="4 5" key="1">
    <citation type="submission" date="2019-03" db="EMBL/GenBank/DDBJ databases">
        <title>Genomic Encyclopedia of Type Strains, Phase IV (KMG-IV): sequencing the most valuable type-strain genomes for metagenomic binning, comparative biology and taxonomic classification.</title>
        <authorList>
            <person name="Goeker M."/>
        </authorList>
    </citation>
    <scope>NUCLEOTIDE SEQUENCE [LARGE SCALE GENOMIC DNA]</scope>
    <source>
        <strain evidence="4 5">DSM 29481</strain>
    </source>
</reference>
<keyword evidence="3" id="KW-0732">Signal</keyword>
<gene>
    <name evidence="4" type="ORF">EDD61_102146</name>
</gene>
<proteinExistence type="inferred from homology"/>
<evidence type="ECO:0000313" key="5">
    <source>
        <dbReference type="Proteomes" id="UP000295773"/>
    </source>
</evidence>
<comment type="similarity">
    <text evidence="1">Belongs to the serine-aspartate repeat-containing protein (SDr) family.</text>
</comment>
<protein>
    <submittedName>
        <fullName evidence="4">Uncharacterized protein</fullName>
    </submittedName>
</protein>
<comment type="caution">
    <text evidence="4">The sequence shown here is derived from an EMBL/GenBank/DDBJ whole genome shotgun (WGS) entry which is preliminary data.</text>
</comment>
<evidence type="ECO:0000256" key="2">
    <source>
        <dbReference type="ARBA" id="ARBA00022525"/>
    </source>
</evidence>